<reference evidence="1 2" key="1">
    <citation type="submission" date="2019-08" db="EMBL/GenBank/DDBJ databases">
        <title>Seonamhaeicola sediminis sp. nov., isolated from marine sediment.</title>
        <authorList>
            <person name="Cao W.R."/>
        </authorList>
    </citation>
    <scope>NUCLEOTIDE SEQUENCE [LARGE SCALE GENOMIC DNA]</scope>
    <source>
        <strain evidence="1 2">1505</strain>
    </source>
</reference>
<dbReference type="Gene3D" id="2.30.42.10">
    <property type="match status" value="1"/>
</dbReference>
<dbReference type="InterPro" id="IPR036034">
    <property type="entry name" value="PDZ_sf"/>
</dbReference>
<dbReference type="AlphaFoldDB" id="A0A5C7GLN2"/>
<dbReference type="OrthoDB" id="9758917at2"/>
<evidence type="ECO:0000313" key="1">
    <source>
        <dbReference type="EMBL" id="TXG39233.1"/>
    </source>
</evidence>
<name>A0A5C7GLN2_9FLAO</name>
<comment type="caution">
    <text evidence="1">The sequence shown here is derived from an EMBL/GenBank/DDBJ whole genome shotgun (WGS) entry which is preliminary data.</text>
</comment>
<organism evidence="1 2">
    <name type="scientific">Seonamhaeicola maritimus</name>
    <dbReference type="NCBI Taxonomy" id="2591822"/>
    <lineage>
        <taxon>Bacteria</taxon>
        <taxon>Pseudomonadati</taxon>
        <taxon>Bacteroidota</taxon>
        <taxon>Flavobacteriia</taxon>
        <taxon>Flavobacteriales</taxon>
        <taxon>Flavobacteriaceae</taxon>
    </lineage>
</organism>
<evidence type="ECO:0008006" key="3">
    <source>
        <dbReference type="Google" id="ProtNLM"/>
    </source>
</evidence>
<protein>
    <recommendedName>
        <fullName evidence="3">PDZ domain-containing protein</fullName>
    </recommendedName>
</protein>
<dbReference type="EMBL" id="VRKQ01000008">
    <property type="protein sequence ID" value="TXG39233.1"/>
    <property type="molecule type" value="Genomic_DNA"/>
</dbReference>
<accession>A0A5C7GLN2</accession>
<dbReference type="Proteomes" id="UP000321080">
    <property type="component" value="Unassembled WGS sequence"/>
</dbReference>
<sequence length="98" mass="10491">MAKLLNVPQKSGLLIQHLSTKGAAAKIGLVPGVIPVNIAGKDIMLGGDIILGIAGINIKHQDDLYLIKNRVNTDKSGEEISIIILREGQILNSKFKKP</sequence>
<gene>
    <name evidence="1" type="ORF">FUA22_04980</name>
</gene>
<dbReference type="SUPFAM" id="SSF50156">
    <property type="entry name" value="PDZ domain-like"/>
    <property type="match status" value="1"/>
</dbReference>
<evidence type="ECO:0000313" key="2">
    <source>
        <dbReference type="Proteomes" id="UP000321080"/>
    </source>
</evidence>
<proteinExistence type="predicted"/>
<keyword evidence="2" id="KW-1185">Reference proteome</keyword>